<dbReference type="InterPro" id="IPR036116">
    <property type="entry name" value="FN3_sf"/>
</dbReference>
<dbReference type="SMART" id="SM00409">
    <property type="entry name" value="IG"/>
    <property type="match status" value="6"/>
</dbReference>
<dbReference type="CDD" id="cd00037">
    <property type="entry name" value="CLECT"/>
    <property type="match status" value="1"/>
</dbReference>
<gene>
    <name evidence="8" type="primary">LOC106817707</name>
</gene>
<reference evidence="8" key="1">
    <citation type="submission" date="2025-08" db="UniProtKB">
        <authorList>
            <consortium name="RefSeq"/>
        </authorList>
    </citation>
    <scope>IDENTIFICATION</scope>
</reference>
<feature type="domain" description="Ig-like" evidence="5">
    <location>
        <begin position="504"/>
        <end position="596"/>
    </location>
</feature>
<dbReference type="InterPro" id="IPR003599">
    <property type="entry name" value="Ig_sub"/>
</dbReference>
<dbReference type="PROSITE" id="PS50835">
    <property type="entry name" value="IG_LIKE"/>
    <property type="match status" value="6"/>
</dbReference>
<feature type="domain" description="Fibronectin type-III" evidence="6">
    <location>
        <begin position="902"/>
        <end position="999"/>
    </location>
</feature>
<evidence type="ECO:0000256" key="3">
    <source>
        <dbReference type="SAM" id="SignalP"/>
    </source>
</evidence>
<dbReference type="PROSITE" id="PS50041">
    <property type="entry name" value="C_TYPE_LECTIN_2"/>
    <property type="match status" value="1"/>
</dbReference>
<dbReference type="InterPro" id="IPR016187">
    <property type="entry name" value="CTDL_fold"/>
</dbReference>
<dbReference type="RefSeq" id="XP_014677884.1">
    <property type="nucleotide sequence ID" value="XM_014822398.1"/>
</dbReference>
<evidence type="ECO:0000313" key="8">
    <source>
        <dbReference type="RefSeq" id="XP_014677884.1"/>
    </source>
</evidence>
<evidence type="ECO:0000259" key="5">
    <source>
        <dbReference type="PROSITE" id="PS50835"/>
    </source>
</evidence>
<name>A0ABM1F0B3_PRICU</name>
<keyword evidence="1" id="KW-0677">Repeat</keyword>
<dbReference type="InterPro" id="IPR036179">
    <property type="entry name" value="Ig-like_dom_sf"/>
</dbReference>
<feature type="domain" description="Ig-like" evidence="5">
    <location>
        <begin position="692"/>
        <end position="787"/>
    </location>
</feature>
<dbReference type="Pfam" id="PF13927">
    <property type="entry name" value="Ig_3"/>
    <property type="match status" value="2"/>
</dbReference>
<dbReference type="InterPro" id="IPR013098">
    <property type="entry name" value="Ig_I-set"/>
</dbReference>
<feature type="domain" description="C-type lectin" evidence="4">
    <location>
        <begin position="47"/>
        <end position="171"/>
    </location>
</feature>
<dbReference type="PANTHER" id="PTHR44170">
    <property type="entry name" value="PROTEIN SIDEKICK"/>
    <property type="match status" value="1"/>
</dbReference>
<sequence>MKILLLMTAVALLLIQASVTDARIELQGSKEFANERECPPGWVDFPQGFTCYKFSVAPPLDYQRSAELCQRYNSHLLSVDSKMEHDFIADWLYNNDPQKKEWYTGGRGGDPDWRWEQYLLQVPFSFKDGWLRYDEHEPRNNFGDTLIYRFKTGAWGWDRADAIYQRPFICEIRKVDLDEMDIVYRGYDYGVVVRDPERIPHGPRFIEQPDNIIYDTESVEKFVTLVCAADAYPYPTYKWYKDDSRTEIEINVLQDPRYTQTNGQLTIHMPDRDKDSGVYYCATTNDFGTVWSSRIQLEFGFLNDFTADERQPVAAYLHVGAVIECRPPAHFPDVNYYWFKNALPEFVPQGPNIFASQKGNLYFSKVVEADRAAYICLVQSSVATSGVNSVGKTSRDIRLQVRTNNAATEREPQIEVGFPAIFPGAPLLGDNVRLECFAHGDPIPRYNWTRVGGPLPPKHYKLSYDKVLVVPNVQPSDEGIYVCEASNTKGKKEERVLLTIASRPIYTLPLEDLHVDVGSTVTMTCEAFGRPEVSYRWLRNGQEMNPATVTDTRFSFDRVGTLVTLTVTGVTPRDSGMYQCESRNVHGVRYSSAQLRVLALAPTFAKHPLPNSLFGAVKGNLTISCAPEAAPSPVYTWKQNGQSFADDGRRRILPDGTLIVTDVRRSDEGQYECEAENALGKSSSRANVTVLPAAIISRAPENARVQVGQNHMFECEASIDSLLDLAYVWLHNGIPLDLEHDLHYETRITNRPPGYLLIKNTTFSQAGEYTCVVKTTIDEIGQSARLFVEGPPSAPSGVRASGVTQTSVTLQWSTGGDGGHAITGYAIEASDNYTDSWFIVKEIAVREDEQRPDTDIVTTIVDNLSPWNTYQCRVRAVNAIGVSVPSDESSSFFTLPAAPNVAPSNIGGGGGKIGDLKITWTPLTKDLWNAPGIGYIVHWRKLGVLSDFEKKRFAEQRGQYVHRVGEENFYLEYEVRVQAFNEIGLGPMSNVTMILSAENTPVVTPIDMQATPYNSTAIEVYWTRLDDTRENMRGRLHGVRIEYWMKGSPEDDYVTAIFPNASSHAVIIGLQPNTHYLVRVMAYNSAGNGEKSQAMQSYTFKASPLTAPTDVRVATLNDENRMRVTWNGITTGPDEESLEGYKIRIMQAHEIDPTKNFDYIVGQTNSYILTDLQSGVAFRLRVLGYSNGGDGKQSSAVLFQITDQQYGHAGYRRSGARALAGSSLLFCTVFLSAVLCC</sequence>
<accession>A0ABM1F0B3</accession>
<dbReference type="Pfam" id="PF00059">
    <property type="entry name" value="Lectin_C"/>
    <property type="match status" value="1"/>
</dbReference>
<evidence type="ECO:0000259" key="4">
    <source>
        <dbReference type="PROSITE" id="PS50041"/>
    </source>
</evidence>
<organism evidence="7 8">
    <name type="scientific">Priapulus caudatus</name>
    <name type="common">Priapulid worm</name>
    <dbReference type="NCBI Taxonomy" id="37621"/>
    <lineage>
        <taxon>Eukaryota</taxon>
        <taxon>Metazoa</taxon>
        <taxon>Ecdysozoa</taxon>
        <taxon>Scalidophora</taxon>
        <taxon>Priapulida</taxon>
        <taxon>Priapulimorpha</taxon>
        <taxon>Priapulimorphida</taxon>
        <taxon>Priapulidae</taxon>
        <taxon>Priapulus</taxon>
    </lineage>
</organism>
<dbReference type="SMART" id="SM00060">
    <property type="entry name" value="FN3"/>
    <property type="match status" value="4"/>
</dbReference>
<dbReference type="Proteomes" id="UP000695022">
    <property type="component" value="Unplaced"/>
</dbReference>
<dbReference type="SUPFAM" id="SSF48726">
    <property type="entry name" value="Immunoglobulin"/>
    <property type="match status" value="6"/>
</dbReference>
<dbReference type="InterPro" id="IPR003961">
    <property type="entry name" value="FN3_dom"/>
</dbReference>
<feature type="domain" description="Ig-like" evidence="5">
    <location>
        <begin position="323"/>
        <end position="394"/>
    </location>
</feature>
<keyword evidence="7" id="KW-1185">Reference proteome</keyword>
<feature type="domain" description="Ig-like" evidence="5">
    <location>
        <begin position="602"/>
        <end position="689"/>
    </location>
</feature>
<dbReference type="Pfam" id="PF07679">
    <property type="entry name" value="I-set"/>
    <property type="match status" value="3"/>
</dbReference>
<feature type="domain" description="Fibronectin type-III" evidence="6">
    <location>
        <begin position="1004"/>
        <end position="1105"/>
    </location>
</feature>
<keyword evidence="2" id="KW-1015">Disulfide bond</keyword>
<dbReference type="GeneID" id="106817707"/>
<dbReference type="PANTHER" id="PTHR44170:SF6">
    <property type="entry name" value="CONTACTIN"/>
    <property type="match status" value="1"/>
</dbReference>
<proteinExistence type="predicted"/>
<feature type="chain" id="PRO_5046416524" evidence="3">
    <location>
        <begin position="23"/>
        <end position="1237"/>
    </location>
</feature>
<feature type="domain" description="Fibronectin type-III" evidence="6">
    <location>
        <begin position="1107"/>
        <end position="1205"/>
    </location>
</feature>
<evidence type="ECO:0000256" key="2">
    <source>
        <dbReference type="ARBA" id="ARBA00023157"/>
    </source>
</evidence>
<evidence type="ECO:0000259" key="6">
    <source>
        <dbReference type="PROSITE" id="PS50853"/>
    </source>
</evidence>
<dbReference type="InterPro" id="IPR013783">
    <property type="entry name" value="Ig-like_fold"/>
</dbReference>
<evidence type="ECO:0000313" key="7">
    <source>
        <dbReference type="Proteomes" id="UP000695022"/>
    </source>
</evidence>
<feature type="domain" description="Fibronectin type-III" evidence="6">
    <location>
        <begin position="794"/>
        <end position="897"/>
    </location>
</feature>
<dbReference type="CDD" id="cd00063">
    <property type="entry name" value="FN3"/>
    <property type="match status" value="4"/>
</dbReference>
<dbReference type="SUPFAM" id="SSF49265">
    <property type="entry name" value="Fibronectin type III"/>
    <property type="match status" value="2"/>
</dbReference>
<dbReference type="Gene3D" id="3.10.100.10">
    <property type="entry name" value="Mannose-Binding Protein A, subunit A"/>
    <property type="match status" value="1"/>
</dbReference>
<dbReference type="PROSITE" id="PS50853">
    <property type="entry name" value="FN3"/>
    <property type="match status" value="4"/>
</dbReference>
<dbReference type="Gene3D" id="2.60.40.10">
    <property type="entry name" value="Immunoglobulins"/>
    <property type="match status" value="10"/>
</dbReference>
<dbReference type="SUPFAM" id="SSF56436">
    <property type="entry name" value="C-type lectin-like"/>
    <property type="match status" value="1"/>
</dbReference>
<dbReference type="SMART" id="SM00034">
    <property type="entry name" value="CLECT"/>
    <property type="match status" value="1"/>
</dbReference>
<feature type="domain" description="Ig-like" evidence="5">
    <location>
        <begin position="203"/>
        <end position="298"/>
    </location>
</feature>
<dbReference type="SMART" id="SM00408">
    <property type="entry name" value="IGc2"/>
    <property type="match status" value="6"/>
</dbReference>
<evidence type="ECO:0000256" key="1">
    <source>
        <dbReference type="ARBA" id="ARBA00022737"/>
    </source>
</evidence>
<protein>
    <submittedName>
        <fullName evidence="8">Contactin-like</fullName>
    </submittedName>
</protein>
<keyword evidence="3" id="KW-0732">Signal</keyword>
<feature type="signal peptide" evidence="3">
    <location>
        <begin position="1"/>
        <end position="22"/>
    </location>
</feature>
<feature type="domain" description="Ig-like" evidence="5">
    <location>
        <begin position="419"/>
        <end position="499"/>
    </location>
</feature>
<dbReference type="InterPro" id="IPR001304">
    <property type="entry name" value="C-type_lectin-like"/>
</dbReference>
<dbReference type="InterPro" id="IPR007110">
    <property type="entry name" value="Ig-like_dom"/>
</dbReference>
<dbReference type="InterPro" id="IPR016186">
    <property type="entry name" value="C-type_lectin-like/link_sf"/>
</dbReference>
<dbReference type="InterPro" id="IPR003598">
    <property type="entry name" value="Ig_sub2"/>
</dbReference>
<dbReference type="Pfam" id="PF00041">
    <property type="entry name" value="fn3"/>
    <property type="match status" value="3"/>
</dbReference>